<protein>
    <submittedName>
        <fullName evidence="6">Sigma-70 family RNA polymerase sigma factor</fullName>
    </submittedName>
</protein>
<dbReference type="InterPro" id="IPR014284">
    <property type="entry name" value="RNA_pol_sigma-70_dom"/>
</dbReference>
<feature type="domain" description="RNA polymerase sigma-70 ECF-like HTH" evidence="5">
    <location>
        <begin position="12"/>
        <end position="172"/>
    </location>
</feature>
<evidence type="ECO:0000313" key="7">
    <source>
        <dbReference type="Proteomes" id="UP000515838"/>
    </source>
</evidence>
<dbReference type="PANTHER" id="PTHR43133">
    <property type="entry name" value="RNA POLYMERASE ECF-TYPE SIGMA FACTO"/>
    <property type="match status" value="1"/>
</dbReference>
<dbReference type="AlphaFoldDB" id="A0A7G9TDC2"/>
<dbReference type="NCBIfam" id="TIGR02937">
    <property type="entry name" value="sigma70-ECF"/>
    <property type="match status" value="1"/>
</dbReference>
<name>A0A7G9TDC2_PSEMX</name>
<organism evidence="6 7">
    <name type="scientific">Pseudoxanthomonas mexicana</name>
    <dbReference type="NCBI Taxonomy" id="128785"/>
    <lineage>
        <taxon>Bacteria</taxon>
        <taxon>Pseudomonadati</taxon>
        <taxon>Pseudomonadota</taxon>
        <taxon>Gammaproteobacteria</taxon>
        <taxon>Lysobacterales</taxon>
        <taxon>Lysobacteraceae</taxon>
        <taxon>Pseudoxanthomonas</taxon>
    </lineage>
</organism>
<evidence type="ECO:0000256" key="2">
    <source>
        <dbReference type="ARBA" id="ARBA00023015"/>
    </source>
</evidence>
<keyword evidence="3" id="KW-0731">Sigma factor</keyword>
<dbReference type="Proteomes" id="UP000515838">
    <property type="component" value="Chromosome"/>
</dbReference>
<keyword evidence="2" id="KW-0805">Transcription regulation</keyword>
<dbReference type="InterPro" id="IPR053812">
    <property type="entry name" value="HTH_Sigma70_ECF-like"/>
</dbReference>
<dbReference type="SUPFAM" id="SSF88659">
    <property type="entry name" value="Sigma3 and sigma4 domains of RNA polymerase sigma factors"/>
    <property type="match status" value="1"/>
</dbReference>
<dbReference type="InterPro" id="IPR036388">
    <property type="entry name" value="WH-like_DNA-bd_sf"/>
</dbReference>
<dbReference type="GeneID" id="81469566"/>
<reference evidence="6 7" key="1">
    <citation type="submission" date="2020-08" db="EMBL/GenBank/DDBJ databases">
        <title>Streptomycin Non-resistant strain, P. mexicana.</title>
        <authorList>
            <person name="Ganesh-Kumar S."/>
            <person name="Zhe T."/>
            <person name="Yu Z."/>
            <person name="Min Y."/>
        </authorList>
    </citation>
    <scope>NUCLEOTIDE SEQUENCE [LARGE SCALE GENOMIC DNA]</scope>
    <source>
        <strain evidence="6 7">GTZY2</strain>
    </source>
</reference>
<dbReference type="RefSeq" id="WP_187573559.1">
    <property type="nucleotide sequence ID" value="NZ_CP060731.1"/>
</dbReference>
<dbReference type="InterPro" id="IPR039425">
    <property type="entry name" value="RNA_pol_sigma-70-like"/>
</dbReference>
<sequence>MPPNDASPRPLDDMFGEVYQELRRLAHKQRLPRDGATLDTTALVHELYLQMSHQQPQFTHTRQFYAYAARAMRHMLVDRARERARIKHGGDLRRTDYRDTLAGQVTIDPQHALELDQALRRLALDDARAAEVVELHYFAGLPLERIAELCELSVRTVHRDWQYARAFLGAQLAA</sequence>
<gene>
    <name evidence="6" type="ORF">IAE60_01230</name>
</gene>
<dbReference type="EMBL" id="CP060731">
    <property type="protein sequence ID" value="QNN78097.1"/>
    <property type="molecule type" value="Genomic_DNA"/>
</dbReference>
<evidence type="ECO:0000259" key="5">
    <source>
        <dbReference type="Pfam" id="PF07638"/>
    </source>
</evidence>
<dbReference type="PANTHER" id="PTHR43133:SF39">
    <property type="entry name" value="SIMILAR TO RNA POLYMERASE SIGMA-E FACTOR"/>
    <property type="match status" value="1"/>
</dbReference>
<keyword evidence="4" id="KW-0804">Transcription</keyword>
<comment type="similarity">
    <text evidence="1">Belongs to the sigma-70 factor family. ECF subfamily.</text>
</comment>
<dbReference type="InterPro" id="IPR013325">
    <property type="entry name" value="RNA_pol_sigma_r2"/>
</dbReference>
<dbReference type="Pfam" id="PF07638">
    <property type="entry name" value="Sigma70_ECF"/>
    <property type="match status" value="1"/>
</dbReference>
<dbReference type="InterPro" id="IPR011517">
    <property type="entry name" value="RNA_pol_sigma70_ECF-like"/>
</dbReference>
<evidence type="ECO:0000313" key="6">
    <source>
        <dbReference type="EMBL" id="QNN78097.1"/>
    </source>
</evidence>
<dbReference type="NCBIfam" id="TIGR02999">
    <property type="entry name" value="Sig-70_X6"/>
    <property type="match status" value="1"/>
</dbReference>
<dbReference type="GO" id="GO:0006352">
    <property type="term" value="P:DNA-templated transcription initiation"/>
    <property type="evidence" value="ECO:0007669"/>
    <property type="project" value="InterPro"/>
</dbReference>
<accession>A0A7G9TDC2</accession>
<dbReference type="InterPro" id="IPR013324">
    <property type="entry name" value="RNA_pol_sigma_r3/r4-like"/>
</dbReference>
<dbReference type="Gene3D" id="1.10.10.10">
    <property type="entry name" value="Winged helix-like DNA-binding domain superfamily/Winged helix DNA-binding domain"/>
    <property type="match status" value="1"/>
</dbReference>
<evidence type="ECO:0000256" key="1">
    <source>
        <dbReference type="ARBA" id="ARBA00010641"/>
    </source>
</evidence>
<dbReference type="GO" id="GO:0016987">
    <property type="term" value="F:sigma factor activity"/>
    <property type="evidence" value="ECO:0007669"/>
    <property type="project" value="UniProtKB-KW"/>
</dbReference>
<dbReference type="SUPFAM" id="SSF88946">
    <property type="entry name" value="Sigma2 domain of RNA polymerase sigma factors"/>
    <property type="match status" value="1"/>
</dbReference>
<proteinExistence type="inferred from homology"/>
<evidence type="ECO:0000256" key="4">
    <source>
        <dbReference type="ARBA" id="ARBA00023163"/>
    </source>
</evidence>
<evidence type="ECO:0000256" key="3">
    <source>
        <dbReference type="ARBA" id="ARBA00023082"/>
    </source>
</evidence>